<feature type="transmembrane region" description="Helical" evidence="1">
    <location>
        <begin position="17"/>
        <end position="36"/>
    </location>
</feature>
<keyword evidence="1" id="KW-0812">Transmembrane</keyword>
<evidence type="ECO:0000313" key="2">
    <source>
        <dbReference type="EMBL" id="BAN74043.1"/>
    </source>
</evidence>
<proteinExistence type="predicted"/>
<dbReference type="EMBL" id="AP012544">
    <property type="protein sequence ID" value="BAN74043.1"/>
    <property type="molecule type" value="Genomic_DNA"/>
</dbReference>
<organism evidence="2 3">
    <name type="scientific">Lacticaseibacillus casei DSM 20011 = JCM 1134 = ATCC 393</name>
    <dbReference type="NCBI Taxonomy" id="1423732"/>
    <lineage>
        <taxon>Bacteria</taxon>
        <taxon>Bacillati</taxon>
        <taxon>Bacillota</taxon>
        <taxon>Bacilli</taxon>
        <taxon>Lactobacillales</taxon>
        <taxon>Lactobacillaceae</taxon>
        <taxon>Lacticaseibacillus</taxon>
    </lineage>
</organism>
<protein>
    <submittedName>
        <fullName evidence="2">Uncharacterized protein</fullName>
    </submittedName>
</protein>
<sequence length="39" mass="4324">MVCLLLAALAIKVNRPYIIIMLAFGLCALGETVTVFKKW</sequence>
<gene>
    <name evidence="2" type="ORF">LBCZ_0875</name>
</gene>
<keyword evidence="1" id="KW-1133">Transmembrane helix</keyword>
<reference evidence="2 3" key="1">
    <citation type="journal article" date="2013" name="PLoS ONE">
        <title>Genomic Adaptation of the Lactobacillus casei Group.</title>
        <authorList>
            <person name="Toh H."/>
            <person name="Oshima K."/>
            <person name="Nakano A."/>
            <person name="Takahata M."/>
            <person name="Murakami M."/>
            <person name="Takaki T."/>
            <person name="Nishiyama H."/>
            <person name="Igimi S."/>
            <person name="Hattori M."/>
            <person name="Morita H."/>
        </authorList>
    </citation>
    <scope>NUCLEOTIDE SEQUENCE [LARGE SCALE GENOMIC DNA]</scope>
    <source>
        <strain evidence="2 3">ATCC 393</strain>
    </source>
</reference>
<dbReference type="AlphaFoldDB" id="A0AAD1ES91"/>
<accession>A0AAD1ES91</accession>
<keyword evidence="1" id="KW-0472">Membrane</keyword>
<evidence type="ECO:0000313" key="3">
    <source>
        <dbReference type="Proteomes" id="UP000015560"/>
    </source>
</evidence>
<evidence type="ECO:0000256" key="1">
    <source>
        <dbReference type="SAM" id="Phobius"/>
    </source>
</evidence>
<dbReference type="Proteomes" id="UP000015560">
    <property type="component" value="Chromosome"/>
</dbReference>
<name>A0AAD1ES91_LACCA</name>